<reference evidence="1" key="1">
    <citation type="submission" date="2013-08" db="EMBL/GenBank/DDBJ databases">
        <title>Gene expansion shapes genome architecture in the human pathogen Lichtheimia corymbifera: an evolutionary genomics analysis in the ancient terrestrial Mucorales (Mucoromycotina).</title>
        <authorList>
            <person name="Schwartze V.U."/>
            <person name="Winter S."/>
            <person name="Shelest E."/>
            <person name="Marcet-Houben M."/>
            <person name="Horn F."/>
            <person name="Wehner S."/>
            <person name="Hoffmann K."/>
            <person name="Riege K."/>
            <person name="Sammeth M."/>
            <person name="Nowrousian M."/>
            <person name="Valiante V."/>
            <person name="Linde J."/>
            <person name="Jacobsen I.D."/>
            <person name="Marz M."/>
            <person name="Brakhage A.A."/>
            <person name="Gabaldon T."/>
            <person name="Bocker S."/>
            <person name="Voigt K."/>
        </authorList>
    </citation>
    <scope>NUCLEOTIDE SEQUENCE [LARGE SCALE GENOMIC DNA]</scope>
    <source>
        <strain evidence="1">FSU 9682</strain>
    </source>
</reference>
<dbReference type="SUPFAM" id="SSF116846">
    <property type="entry name" value="MIT domain"/>
    <property type="match status" value="1"/>
</dbReference>
<keyword evidence="2" id="KW-1185">Reference proteome</keyword>
<comment type="caution">
    <text evidence="1">The sequence shown here is derived from an EMBL/GenBank/DDBJ whole genome shotgun (WGS) entry which is preliminary data.</text>
</comment>
<dbReference type="InterPro" id="IPR036181">
    <property type="entry name" value="MIT_dom_sf"/>
</dbReference>
<dbReference type="PANTHER" id="PTHR37327">
    <property type="entry name" value="CHROMOSOME 1, WHOLE GENOME SHOTGUN SEQUENCE"/>
    <property type="match status" value="1"/>
</dbReference>
<dbReference type="OrthoDB" id="2245455at2759"/>
<proteinExistence type="predicted"/>
<dbReference type="AlphaFoldDB" id="A0A068S7U5"/>
<sequence>MIQNKKRGLFRSTSRLFLRPNNEKAADQALINAAFIRAKAAVQYDAEGQVQLALEAYAETIGLLCQVKHETTTTPLQHIHDAYADRIVALSTAHTIEEEGRTPSLCSNSQDSITPPSSPLASCCPNDITPPLPLPQAEEAHMMMTPSRSLPHHPSLTEHLYHWTLMKKLRQSMIDGGYITGRLYAPKELWHQPEVEMLPDLDKKLALAEYLLSVLKSTRHDPLDPALTMQELHRLETALYVNPSDIGNTNTTTSTGSTSNNVSSTMASAASSIKSTMGSMQHWRASWKWSKRPVEIIRNERSIDDRYPMYIRTLIKLFSTAQFLDGWYSEYSDLVAVSPASTVDIYQRILCKISMCAEALGRIVCTTVLGDFQVIWDAYMAKNNRWIDDDL</sequence>
<protein>
    <recommendedName>
        <fullName evidence="3">MIT domain-containing protein</fullName>
    </recommendedName>
</protein>
<name>A0A068S7U5_9FUNG</name>
<organism evidence="1 2">
    <name type="scientific">Lichtheimia corymbifera JMRC:FSU:9682</name>
    <dbReference type="NCBI Taxonomy" id="1263082"/>
    <lineage>
        <taxon>Eukaryota</taxon>
        <taxon>Fungi</taxon>
        <taxon>Fungi incertae sedis</taxon>
        <taxon>Mucoromycota</taxon>
        <taxon>Mucoromycotina</taxon>
        <taxon>Mucoromycetes</taxon>
        <taxon>Mucorales</taxon>
        <taxon>Lichtheimiaceae</taxon>
        <taxon>Lichtheimia</taxon>
    </lineage>
</organism>
<dbReference type="EMBL" id="CBTN010000056">
    <property type="protein sequence ID" value="CDH58369.1"/>
    <property type="molecule type" value="Genomic_DNA"/>
</dbReference>
<dbReference type="Gene3D" id="1.20.58.80">
    <property type="entry name" value="Phosphotransferase system, lactose/cellobiose-type IIA subunit"/>
    <property type="match status" value="1"/>
</dbReference>
<gene>
    <name evidence="1" type="ORF">LCOR_09232.1</name>
</gene>
<dbReference type="Proteomes" id="UP000027586">
    <property type="component" value="Unassembled WGS sequence"/>
</dbReference>
<evidence type="ECO:0000313" key="2">
    <source>
        <dbReference type="Proteomes" id="UP000027586"/>
    </source>
</evidence>
<evidence type="ECO:0000313" key="1">
    <source>
        <dbReference type="EMBL" id="CDH58369.1"/>
    </source>
</evidence>
<accession>A0A068S7U5</accession>
<dbReference type="PANTHER" id="PTHR37327:SF1">
    <property type="entry name" value="MICROTUBULE INTERACTING AND TRANSPORT DOMAIN-CONTAINING PROTEIN"/>
    <property type="match status" value="1"/>
</dbReference>
<dbReference type="VEuPathDB" id="FungiDB:LCOR_09232.1"/>
<evidence type="ECO:0008006" key="3">
    <source>
        <dbReference type="Google" id="ProtNLM"/>
    </source>
</evidence>